<dbReference type="EMBL" id="JBHSPU010000016">
    <property type="protein sequence ID" value="MFC5915311.1"/>
    <property type="molecule type" value="Genomic_DNA"/>
</dbReference>
<dbReference type="RefSeq" id="WP_344511162.1">
    <property type="nucleotide sequence ID" value="NZ_BAAATU010000019.1"/>
</dbReference>
<feature type="transmembrane region" description="Helical" evidence="2">
    <location>
        <begin position="56"/>
        <end position="76"/>
    </location>
</feature>
<evidence type="ECO:0000313" key="3">
    <source>
        <dbReference type="EMBL" id="MFC5915311.1"/>
    </source>
</evidence>
<sequence length="137" mass="14266">MSDKERPEDLKGGPGHIVLLAVVFAVPVLKLAWTLGGGGEASEALVAMEPSNWPDVLIGMLLNNALLASVLAVVVSRTSYAYFAAKGGARAHADTPSPTCWCRPSSSRSPSPWSSGPSTGCGGASRWPWSRTRCVSG</sequence>
<evidence type="ECO:0000256" key="1">
    <source>
        <dbReference type="SAM" id="MobiDB-lite"/>
    </source>
</evidence>
<name>A0ABW1GN40_9ACTN</name>
<feature type="compositionally biased region" description="Low complexity" evidence="1">
    <location>
        <begin position="95"/>
        <end position="118"/>
    </location>
</feature>
<comment type="caution">
    <text evidence="3">The sequence shown here is derived from an EMBL/GenBank/DDBJ whole genome shotgun (WGS) entry which is preliminary data.</text>
</comment>
<keyword evidence="4" id="KW-1185">Reference proteome</keyword>
<keyword evidence="2" id="KW-0472">Membrane</keyword>
<reference evidence="4" key="1">
    <citation type="journal article" date="2019" name="Int. J. Syst. Evol. Microbiol.">
        <title>The Global Catalogue of Microorganisms (GCM) 10K type strain sequencing project: providing services to taxonomists for standard genome sequencing and annotation.</title>
        <authorList>
            <consortium name="The Broad Institute Genomics Platform"/>
            <consortium name="The Broad Institute Genome Sequencing Center for Infectious Disease"/>
            <person name="Wu L."/>
            <person name="Ma J."/>
        </authorList>
    </citation>
    <scope>NUCLEOTIDE SEQUENCE [LARGE SCALE GENOMIC DNA]</scope>
    <source>
        <strain evidence="4">JCM 4147</strain>
    </source>
</reference>
<proteinExistence type="predicted"/>
<gene>
    <name evidence="3" type="ORF">ACFP1B_18055</name>
</gene>
<evidence type="ECO:0000313" key="4">
    <source>
        <dbReference type="Proteomes" id="UP001596200"/>
    </source>
</evidence>
<keyword evidence="2" id="KW-1133">Transmembrane helix</keyword>
<protein>
    <submittedName>
        <fullName evidence="3">Uncharacterized protein</fullName>
    </submittedName>
</protein>
<feature type="region of interest" description="Disordered" evidence="1">
    <location>
        <begin position="90"/>
        <end position="125"/>
    </location>
</feature>
<feature type="transmembrane region" description="Helical" evidence="2">
    <location>
        <begin position="12"/>
        <end position="36"/>
    </location>
</feature>
<accession>A0ABW1GN40</accession>
<organism evidence="3 4">
    <name type="scientific">Streptomyces pulveraceus</name>
    <dbReference type="NCBI Taxonomy" id="68258"/>
    <lineage>
        <taxon>Bacteria</taxon>
        <taxon>Bacillati</taxon>
        <taxon>Actinomycetota</taxon>
        <taxon>Actinomycetes</taxon>
        <taxon>Kitasatosporales</taxon>
        <taxon>Streptomycetaceae</taxon>
        <taxon>Streptomyces</taxon>
    </lineage>
</organism>
<keyword evidence="2" id="KW-0812">Transmembrane</keyword>
<dbReference type="Proteomes" id="UP001596200">
    <property type="component" value="Unassembled WGS sequence"/>
</dbReference>
<evidence type="ECO:0000256" key="2">
    <source>
        <dbReference type="SAM" id="Phobius"/>
    </source>
</evidence>